<gene>
    <name evidence="3" type="ORF">K443DRAFT_680067</name>
</gene>
<reference evidence="4" key="2">
    <citation type="submission" date="2015-01" db="EMBL/GenBank/DDBJ databases">
        <title>Evolutionary Origins and Diversification of the Mycorrhizal Mutualists.</title>
        <authorList>
            <consortium name="DOE Joint Genome Institute"/>
            <consortium name="Mycorrhizal Genomics Consortium"/>
            <person name="Kohler A."/>
            <person name="Kuo A."/>
            <person name="Nagy L.G."/>
            <person name="Floudas D."/>
            <person name="Copeland A."/>
            <person name="Barry K.W."/>
            <person name="Cichocki N."/>
            <person name="Veneault-Fourrey C."/>
            <person name="LaButti K."/>
            <person name="Lindquist E.A."/>
            <person name="Lipzen A."/>
            <person name="Lundell T."/>
            <person name="Morin E."/>
            <person name="Murat C."/>
            <person name="Riley R."/>
            <person name="Ohm R."/>
            <person name="Sun H."/>
            <person name="Tunlid A."/>
            <person name="Henrissat B."/>
            <person name="Grigoriev I.V."/>
            <person name="Hibbett D.S."/>
            <person name="Martin F."/>
        </authorList>
    </citation>
    <scope>NUCLEOTIDE SEQUENCE [LARGE SCALE GENOMIC DNA]</scope>
    <source>
        <strain evidence="4">LaAM-08-1</strain>
    </source>
</reference>
<dbReference type="HOGENOM" id="CLU_007520_1_2_1"/>
<dbReference type="PANTHER" id="PTHR33099:SF7">
    <property type="entry name" value="MYND-TYPE DOMAIN-CONTAINING PROTEIN"/>
    <property type="match status" value="1"/>
</dbReference>
<feature type="region of interest" description="Disordered" evidence="1">
    <location>
        <begin position="1092"/>
        <end position="1116"/>
    </location>
</feature>
<accession>A0A0C9XTS7</accession>
<dbReference type="Proteomes" id="UP000054477">
    <property type="component" value="Unassembled WGS sequence"/>
</dbReference>
<evidence type="ECO:0000259" key="2">
    <source>
        <dbReference type="PROSITE" id="PS51471"/>
    </source>
</evidence>
<sequence>MLLGEAPAPIQPGTLVEASAQAQLPPAMEVVASVATADDANSGLEPLKNECGASNIESGPQDIAGIDLGVKGDILASNNSLIVASASAAIPDGANSTLEAINSGLRTSGVESGPQDMVGIDPAVGDVSVPNYPPIIHAPVNDQNMETVQPDDGVKLDCPQNDNVDHEMGDAENGEEDDEDEDEEDDEEGSSEVSEGGDLIEELDEALSGDFDFKGNAYYSATLPHAPNPCLSIEGLGMVGLPLSERDAKSIISCSAQAPFGHGERTVVDREVRDTWEIEPSDIKFLNPAWEPYVQNLAMTLVWQGLGVAPYSTLPKCELYKLLLYETGSHFLPHQDTQKADGMFATLIIVLPSSYTGGEVHVTHASKTKVIDLSPNSLLSTCALAWYTDVKHEVKPVTSGYRLALSYNLIHTSPGVPIPSLPNMNSAVDEIRRVLHKWHKDAYEEPADSTQIVAYLLKHQYSSANLASGAAALKGEDAHKVAHLRPVAEELGYIVCLANLKYTMSGSADDDCGYRSYGGWKRHRYYEDYDDEDEGNPSMLEVNDESLTVENVVDLNGIKLLGPHKLNLDKEWLVPKDPFEGLDPDDQEYEGYMGNGAGQLDYFYHRSVLLIVHEDHATETFFAAGGVHYALQKLKMSTAVPPTQEDKKMADLIVKSVKPNDKPTLTMIADYSLKWFDPTMWKAVVAASGYSLLTFGTDKCLQAWTAFYFETVRPSFEEMIKRSTRLHDRLQFINSLLAHAPENEKDAVQAWCEGQSTQALASYDSALVEDVPMILTVAKAGGLSCVNDVIIPNLIKKTSTYPFWVAFVKALHENRDDLPASRPAPPETAAHGENETEARKEAVNKLIERCLEAATPQWEAVVSQPGYPYYHGQSQPDTQKIDRIIELVELCILTSCMGPCAKLFVLVLSYKGDSTSKFQKIYIQLIPRLRELLVKTKSDICTSPFLDLMQLFIATYLRDMLGTKTRNNRSQLRKVGCGCEDCRSLDSFMLSDKAEHTFRLAQYRRSHLETRLTNARDLCSYVTVRSGTPHQLVVKKHKEIVEAARWAGRQKQAKVFLASIGTDDTIAKIMGSRYADVRRALDGTQPFAVAAGSKAGSSGASAGSSNSVAGPSSTSTAVPATQVASTANTLPGATSGTSSTAAIQALAANVNTAGKKRKKTQNTQLGPVIDLTEGDSS</sequence>
<feature type="compositionally biased region" description="Low complexity" evidence="1">
    <location>
        <begin position="1092"/>
        <end position="1115"/>
    </location>
</feature>
<feature type="compositionally biased region" description="Acidic residues" evidence="1">
    <location>
        <begin position="170"/>
        <end position="190"/>
    </location>
</feature>
<evidence type="ECO:0000256" key="1">
    <source>
        <dbReference type="SAM" id="MobiDB-lite"/>
    </source>
</evidence>
<evidence type="ECO:0000313" key="3">
    <source>
        <dbReference type="EMBL" id="KIJ99332.1"/>
    </source>
</evidence>
<keyword evidence="4" id="KW-1185">Reference proteome</keyword>
<evidence type="ECO:0000313" key="4">
    <source>
        <dbReference type="Proteomes" id="UP000054477"/>
    </source>
</evidence>
<name>A0A0C9XTS7_9AGAR</name>
<dbReference type="AlphaFoldDB" id="A0A0C9XTS7"/>
<dbReference type="Gene3D" id="2.60.120.620">
    <property type="entry name" value="q2cbj1_9rhob like domain"/>
    <property type="match status" value="1"/>
</dbReference>
<proteinExistence type="predicted"/>
<reference evidence="3 4" key="1">
    <citation type="submission" date="2014-04" db="EMBL/GenBank/DDBJ databases">
        <authorList>
            <consortium name="DOE Joint Genome Institute"/>
            <person name="Kuo A."/>
            <person name="Kohler A."/>
            <person name="Nagy L.G."/>
            <person name="Floudas D."/>
            <person name="Copeland A."/>
            <person name="Barry K.W."/>
            <person name="Cichocki N."/>
            <person name="Veneault-Fourrey C."/>
            <person name="LaButti K."/>
            <person name="Lindquist E.A."/>
            <person name="Lipzen A."/>
            <person name="Lundell T."/>
            <person name="Morin E."/>
            <person name="Murat C."/>
            <person name="Sun H."/>
            <person name="Tunlid A."/>
            <person name="Henrissat B."/>
            <person name="Grigoriev I.V."/>
            <person name="Hibbett D.S."/>
            <person name="Martin F."/>
            <person name="Nordberg H.P."/>
            <person name="Cantor M.N."/>
            <person name="Hua S.X."/>
        </authorList>
    </citation>
    <scope>NUCLEOTIDE SEQUENCE [LARGE SCALE GENOMIC DNA]</scope>
    <source>
        <strain evidence="3 4">LaAM-08-1</strain>
    </source>
</reference>
<dbReference type="OrthoDB" id="124582at2759"/>
<dbReference type="Pfam" id="PF13640">
    <property type="entry name" value="2OG-FeII_Oxy_3"/>
    <property type="match status" value="1"/>
</dbReference>
<feature type="domain" description="Fe2OG dioxygenase" evidence="2">
    <location>
        <begin position="313"/>
        <end position="413"/>
    </location>
</feature>
<dbReference type="PANTHER" id="PTHR33099">
    <property type="entry name" value="FE2OG DIOXYGENASE DOMAIN-CONTAINING PROTEIN"/>
    <property type="match status" value="1"/>
</dbReference>
<feature type="region of interest" description="Disordered" evidence="1">
    <location>
        <begin position="1151"/>
        <end position="1177"/>
    </location>
</feature>
<dbReference type="EMBL" id="KN838649">
    <property type="protein sequence ID" value="KIJ99332.1"/>
    <property type="molecule type" value="Genomic_DNA"/>
</dbReference>
<dbReference type="InterPro" id="IPR044862">
    <property type="entry name" value="Pro_4_hyd_alph_FE2OG_OXY"/>
</dbReference>
<protein>
    <recommendedName>
        <fullName evidence="2">Fe2OG dioxygenase domain-containing protein</fullName>
    </recommendedName>
</protein>
<feature type="region of interest" description="Disordered" evidence="1">
    <location>
        <begin position="145"/>
        <end position="197"/>
    </location>
</feature>
<organism evidence="3 4">
    <name type="scientific">Laccaria amethystina LaAM-08-1</name>
    <dbReference type="NCBI Taxonomy" id="1095629"/>
    <lineage>
        <taxon>Eukaryota</taxon>
        <taxon>Fungi</taxon>
        <taxon>Dikarya</taxon>
        <taxon>Basidiomycota</taxon>
        <taxon>Agaricomycotina</taxon>
        <taxon>Agaricomycetes</taxon>
        <taxon>Agaricomycetidae</taxon>
        <taxon>Agaricales</taxon>
        <taxon>Agaricineae</taxon>
        <taxon>Hydnangiaceae</taxon>
        <taxon>Laccaria</taxon>
    </lineage>
</organism>
<feature type="region of interest" description="Disordered" evidence="1">
    <location>
        <begin position="816"/>
        <end position="837"/>
    </location>
</feature>
<dbReference type="InterPro" id="IPR005123">
    <property type="entry name" value="Oxoglu/Fe-dep_dioxygenase_dom"/>
</dbReference>
<dbReference type="PROSITE" id="PS51471">
    <property type="entry name" value="FE2OG_OXY"/>
    <property type="match status" value="1"/>
</dbReference>